<dbReference type="EMBL" id="CP003364">
    <property type="protein sequence ID" value="AGA28730.1"/>
    <property type="molecule type" value="Genomic_DNA"/>
</dbReference>
<proteinExistence type="predicted"/>
<evidence type="ECO:0000256" key="2">
    <source>
        <dbReference type="SAM" id="Coils"/>
    </source>
</evidence>
<gene>
    <name evidence="4" type="ordered locus">Sinac_4549</name>
</gene>
<evidence type="ECO:0000313" key="4">
    <source>
        <dbReference type="EMBL" id="AGA28730.1"/>
    </source>
</evidence>
<dbReference type="KEGG" id="saci:Sinac_4549"/>
<dbReference type="PANTHER" id="PTHR37813">
    <property type="entry name" value="FELS-2 PROPHAGE PROTEIN"/>
    <property type="match status" value="1"/>
</dbReference>
<dbReference type="NCBIfam" id="TIGR01760">
    <property type="entry name" value="tape_meas_TP901"/>
    <property type="match status" value="1"/>
</dbReference>
<dbReference type="OrthoDB" id="8019720at2"/>
<dbReference type="STRING" id="886293.Sinac_4549"/>
<reference evidence="4 5" key="1">
    <citation type="submission" date="2012-02" db="EMBL/GenBank/DDBJ databases">
        <title>Complete sequence of chromosome of Singulisphaera acidiphila DSM 18658.</title>
        <authorList>
            <consortium name="US DOE Joint Genome Institute (JGI-PGF)"/>
            <person name="Lucas S."/>
            <person name="Copeland A."/>
            <person name="Lapidus A."/>
            <person name="Glavina del Rio T."/>
            <person name="Dalin E."/>
            <person name="Tice H."/>
            <person name="Bruce D."/>
            <person name="Goodwin L."/>
            <person name="Pitluck S."/>
            <person name="Peters L."/>
            <person name="Ovchinnikova G."/>
            <person name="Chertkov O."/>
            <person name="Kyrpides N."/>
            <person name="Mavromatis K."/>
            <person name="Ivanova N."/>
            <person name="Brettin T."/>
            <person name="Detter J.C."/>
            <person name="Han C."/>
            <person name="Larimer F."/>
            <person name="Land M."/>
            <person name="Hauser L."/>
            <person name="Markowitz V."/>
            <person name="Cheng J.-F."/>
            <person name="Hugenholtz P."/>
            <person name="Woyke T."/>
            <person name="Wu D."/>
            <person name="Tindall B."/>
            <person name="Pomrenke H."/>
            <person name="Brambilla E."/>
            <person name="Klenk H.-P."/>
            <person name="Eisen J.A."/>
        </authorList>
    </citation>
    <scope>NUCLEOTIDE SEQUENCE [LARGE SCALE GENOMIC DNA]</scope>
    <source>
        <strain evidence="5">ATCC BAA-1392 / DSM 18658 / VKM B-2454 / MOB10</strain>
    </source>
</reference>
<accession>L0DIQ1</accession>
<evidence type="ECO:0000256" key="1">
    <source>
        <dbReference type="ARBA" id="ARBA00022612"/>
    </source>
</evidence>
<dbReference type="InterPro" id="IPR010090">
    <property type="entry name" value="Phage_tape_meas"/>
</dbReference>
<dbReference type="eggNOG" id="COG5283">
    <property type="taxonomic scope" value="Bacteria"/>
</dbReference>
<evidence type="ECO:0000259" key="3">
    <source>
        <dbReference type="Pfam" id="PF10145"/>
    </source>
</evidence>
<feature type="coiled-coil region" evidence="2">
    <location>
        <begin position="479"/>
        <end position="506"/>
    </location>
</feature>
<name>L0DIQ1_SINAD</name>
<dbReference type="AlphaFoldDB" id="L0DIQ1"/>
<dbReference type="Proteomes" id="UP000010798">
    <property type="component" value="Chromosome"/>
</dbReference>
<feature type="domain" description="Phage tail tape measure protein" evidence="3">
    <location>
        <begin position="109"/>
        <end position="293"/>
    </location>
</feature>
<keyword evidence="5" id="KW-1185">Reference proteome</keyword>
<evidence type="ECO:0000313" key="5">
    <source>
        <dbReference type="Proteomes" id="UP000010798"/>
    </source>
</evidence>
<organism evidence="4 5">
    <name type="scientific">Singulisphaera acidiphila (strain ATCC BAA-1392 / DSM 18658 / VKM B-2454 / MOB10)</name>
    <dbReference type="NCBI Taxonomy" id="886293"/>
    <lineage>
        <taxon>Bacteria</taxon>
        <taxon>Pseudomonadati</taxon>
        <taxon>Planctomycetota</taxon>
        <taxon>Planctomycetia</taxon>
        <taxon>Isosphaerales</taxon>
        <taxon>Isosphaeraceae</taxon>
        <taxon>Singulisphaera</taxon>
    </lineage>
</organism>
<keyword evidence="2" id="KW-0175">Coiled coil</keyword>
<protein>
    <submittedName>
        <fullName evidence="4">Phage tail tape measure protein, TP901 family</fullName>
    </submittedName>
</protein>
<dbReference type="RefSeq" id="WP_015247846.1">
    <property type="nucleotide sequence ID" value="NC_019892.1"/>
</dbReference>
<dbReference type="HOGENOM" id="CLU_428881_0_0_0"/>
<dbReference type="Pfam" id="PF10145">
    <property type="entry name" value="PhageMin_Tail"/>
    <property type="match status" value="1"/>
</dbReference>
<keyword evidence="1" id="KW-1188">Viral release from host cell</keyword>
<sequence>MAVIGNIAIGASVNTKGLAADLKAAEMKLGAFGSAVNGLGSSLKAVGPALAAVGAGALVFTALKASVGTAVDLEKAMTGLSKASNAEGTTLEILKGQLYGLSTELKGVPLDNVLAIATSLSKMGVANDQLVEQTRGVAMLTTALDDIPAEQVADQIGKLNAIFKLGSKGALQIGSALDKIADSGLSSADGILDVTSRVSGTANAMHIGAGETMAMAAALLDTGTSAEQAGSSINNLLMNMVDVSNHADFAKTAGLSVEDFSKLVAGKPMKAVEAFLGGLERLDAAGQLAALSSAGITAQERQAALQKMAQQTQKLAEYTAMAGDEFRTLNQIQQSYDKTAANSSSVFTQFSNNLQIAMGHIGDGLLVLIKPVVWFLNKALEGFNALAGWIRGGSGGTIPATVAQSPKAAAVAMAASGQGDAKAEGSAGSESAAATLSKDVASMEKDLRLQIATFGKSSDEVQIYKLALEGASAAQLANAKSLLAQLSGMEKQKKAMEDQVEIQNRMKEEGKSIWEATRTPLEKYTAEVERLKGLLAGGAIDAETFGRASTAAAGELMPDKKAAGTDGPTHAAALTAGSAEAYSAQLRFIAQGNGGKDESIKEVAKEAPKQTDLLRQLLAEMRRTANGKSGMPAELFNF</sequence>
<dbReference type="PANTHER" id="PTHR37813:SF1">
    <property type="entry name" value="FELS-2 PROPHAGE PROTEIN"/>
    <property type="match status" value="1"/>
</dbReference>